<evidence type="ECO:0000313" key="9">
    <source>
        <dbReference type="EMBL" id="GFP92309.1"/>
    </source>
</evidence>
<feature type="domain" description="OVATE" evidence="8">
    <location>
        <begin position="60"/>
        <end position="123"/>
    </location>
</feature>
<keyword evidence="2 6" id="KW-0678">Repressor</keyword>
<sequence>TPTPSPTPAPPRRTSPPPSPPAASSSPPRAAPTPSSTPPPPPPPPPPRRHRPRRGGGVAVPTYSPDPFADFRRSMQEMVEAREVHDVRESWDYLHELLMCYLSLNPKSTHKFIVGAFADLLVSLMTEKGRRETPFAAGGECEVSRQCV</sequence>
<feature type="region of interest" description="Disordered" evidence="7">
    <location>
        <begin position="1"/>
        <end position="67"/>
    </location>
</feature>
<comment type="caution">
    <text evidence="9">The sequence shown here is derived from an EMBL/GenBank/DDBJ whole genome shotgun (WGS) entry which is preliminary data.</text>
</comment>
<comment type="subcellular location">
    <subcellularLocation>
        <location evidence="1 6">Nucleus</location>
    </subcellularLocation>
</comment>
<dbReference type="GO" id="GO:0005634">
    <property type="term" value="C:nucleus"/>
    <property type="evidence" value="ECO:0007669"/>
    <property type="project" value="UniProtKB-SubCell"/>
</dbReference>
<feature type="compositionally biased region" description="Pro residues" evidence="7">
    <location>
        <begin position="29"/>
        <end position="46"/>
    </location>
</feature>
<dbReference type="PROSITE" id="PS51754">
    <property type="entry name" value="OVATE"/>
    <property type="match status" value="1"/>
</dbReference>
<evidence type="ECO:0000256" key="2">
    <source>
        <dbReference type="ARBA" id="ARBA00022491"/>
    </source>
</evidence>
<comment type="function">
    <text evidence="6">Transcriptional repressor that regulates multiple aspects of plant growth and development.</text>
</comment>
<keyword evidence="3 6" id="KW-0805">Transcription regulation</keyword>
<keyword evidence="4 6" id="KW-0804">Transcription</keyword>
<keyword evidence="5 6" id="KW-0539">Nucleus</keyword>
<evidence type="ECO:0000256" key="4">
    <source>
        <dbReference type="ARBA" id="ARBA00023163"/>
    </source>
</evidence>
<name>A0A830C020_9LAMI</name>
<dbReference type="PANTHER" id="PTHR33057">
    <property type="entry name" value="TRANSCRIPTION REPRESSOR OFP7-RELATED"/>
    <property type="match status" value="1"/>
</dbReference>
<dbReference type="GO" id="GO:0045892">
    <property type="term" value="P:negative regulation of DNA-templated transcription"/>
    <property type="evidence" value="ECO:0007669"/>
    <property type="project" value="UniProtKB-UniRule"/>
</dbReference>
<organism evidence="9 10">
    <name type="scientific">Phtheirospermum japonicum</name>
    <dbReference type="NCBI Taxonomy" id="374723"/>
    <lineage>
        <taxon>Eukaryota</taxon>
        <taxon>Viridiplantae</taxon>
        <taxon>Streptophyta</taxon>
        <taxon>Embryophyta</taxon>
        <taxon>Tracheophyta</taxon>
        <taxon>Spermatophyta</taxon>
        <taxon>Magnoliopsida</taxon>
        <taxon>eudicotyledons</taxon>
        <taxon>Gunneridae</taxon>
        <taxon>Pentapetalae</taxon>
        <taxon>asterids</taxon>
        <taxon>lamiids</taxon>
        <taxon>Lamiales</taxon>
        <taxon>Orobanchaceae</taxon>
        <taxon>Orobanchaceae incertae sedis</taxon>
        <taxon>Phtheirospermum</taxon>
    </lineage>
</organism>
<dbReference type="OrthoDB" id="690912at2759"/>
<gene>
    <name evidence="9" type="ORF">PHJA_001375000</name>
</gene>
<feature type="non-terminal residue" evidence="9">
    <location>
        <position position="148"/>
    </location>
</feature>
<evidence type="ECO:0000256" key="3">
    <source>
        <dbReference type="ARBA" id="ARBA00023015"/>
    </source>
</evidence>
<evidence type="ECO:0000256" key="1">
    <source>
        <dbReference type="ARBA" id="ARBA00004123"/>
    </source>
</evidence>
<protein>
    <recommendedName>
        <fullName evidence="6">Transcription repressor</fullName>
    </recommendedName>
    <alternativeName>
        <fullName evidence="6">Ovate family protein</fullName>
    </alternativeName>
</protein>
<dbReference type="NCBIfam" id="TIGR01568">
    <property type="entry name" value="A_thal_3678"/>
    <property type="match status" value="1"/>
</dbReference>
<dbReference type="InterPro" id="IPR038933">
    <property type="entry name" value="Ovate"/>
</dbReference>
<evidence type="ECO:0000256" key="6">
    <source>
        <dbReference type="RuleBase" id="RU367028"/>
    </source>
</evidence>
<evidence type="ECO:0000259" key="8">
    <source>
        <dbReference type="PROSITE" id="PS51754"/>
    </source>
</evidence>
<evidence type="ECO:0000256" key="5">
    <source>
        <dbReference type="ARBA" id="ARBA00023242"/>
    </source>
</evidence>
<accession>A0A830C020</accession>
<dbReference type="Proteomes" id="UP000653305">
    <property type="component" value="Unassembled WGS sequence"/>
</dbReference>
<evidence type="ECO:0000313" key="10">
    <source>
        <dbReference type="Proteomes" id="UP000653305"/>
    </source>
</evidence>
<evidence type="ECO:0000256" key="7">
    <source>
        <dbReference type="SAM" id="MobiDB-lite"/>
    </source>
</evidence>
<keyword evidence="10" id="KW-1185">Reference proteome</keyword>
<dbReference type="AlphaFoldDB" id="A0A830C020"/>
<dbReference type="PANTHER" id="PTHR33057:SF21">
    <property type="entry name" value="TRANSCRIPTION REPRESSOR"/>
    <property type="match status" value="1"/>
</dbReference>
<dbReference type="EMBL" id="BMAC01000275">
    <property type="protein sequence ID" value="GFP92309.1"/>
    <property type="molecule type" value="Genomic_DNA"/>
</dbReference>
<proteinExistence type="predicted"/>
<reference evidence="9" key="1">
    <citation type="submission" date="2020-07" db="EMBL/GenBank/DDBJ databases">
        <title>Ethylene signaling mediates host invasion by parasitic plants.</title>
        <authorList>
            <person name="Yoshida S."/>
        </authorList>
    </citation>
    <scope>NUCLEOTIDE SEQUENCE</scope>
    <source>
        <strain evidence="9">Okayama</strain>
    </source>
</reference>
<dbReference type="Pfam" id="PF04844">
    <property type="entry name" value="Ovate"/>
    <property type="match status" value="1"/>
</dbReference>
<feature type="compositionally biased region" description="Pro residues" evidence="7">
    <location>
        <begin position="1"/>
        <end position="21"/>
    </location>
</feature>
<dbReference type="InterPro" id="IPR006458">
    <property type="entry name" value="Ovate_C"/>
</dbReference>